<gene>
    <name evidence="1" type="ORF">BDP81DRAFT_415749</name>
</gene>
<dbReference type="Proteomes" id="UP001243989">
    <property type="component" value="Unassembled WGS sequence"/>
</dbReference>
<dbReference type="EMBL" id="JAHMHQ010000002">
    <property type="protein sequence ID" value="KAK1654447.1"/>
    <property type="molecule type" value="Genomic_DNA"/>
</dbReference>
<dbReference type="GeneID" id="85474340"/>
<evidence type="ECO:0000313" key="1">
    <source>
        <dbReference type="EMBL" id="KAK1654447.1"/>
    </source>
</evidence>
<reference evidence="1" key="1">
    <citation type="submission" date="2021-06" db="EMBL/GenBank/DDBJ databases">
        <title>Comparative genomics, transcriptomics and evolutionary studies reveal genomic signatures of adaptation to plant cell wall in hemibiotrophic fungi.</title>
        <authorList>
            <consortium name="DOE Joint Genome Institute"/>
            <person name="Baroncelli R."/>
            <person name="Diaz J.F."/>
            <person name="Benocci T."/>
            <person name="Peng M."/>
            <person name="Battaglia E."/>
            <person name="Haridas S."/>
            <person name="Andreopoulos W."/>
            <person name="Labutti K."/>
            <person name="Pangilinan J."/>
            <person name="Floch G.L."/>
            <person name="Makela M.R."/>
            <person name="Henrissat B."/>
            <person name="Grigoriev I.V."/>
            <person name="Crouch J.A."/>
            <person name="De Vries R.P."/>
            <person name="Sukno S.A."/>
            <person name="Thon M.R."/>
        </authorList>
    </citation>
    <scope>NUCLEOTIDE SEQUENCE</scope>
    <source>
        <strain evidence="1">CBS 102054</strain>
    </source>
</reference>
<accession>A0AAJ0A0Y7</accession>
<evidence type="ECO:0000313" key="2">
    <source>
        <dbReference type="Proteomes" id="UP001243989"/>
    </source>
</evidence>
<keyword evidence="2" id="KW-1185">Reference proteome</keyword>
<dbReference type="AlphaFoldDB" id="A0AAJ0A0Y7"/>
<proteinExistence type="predicted"/>
<protein>
    <submittedName>
        <fullName evidence="1">Uncharacterized protein</fullName>
    </submittedName>
</protein>
<comment type="caution">
    <text evidence="1">The sequence shown here is derived from an EMBL/GenBank/DDBJ whole genome shotgun (WGS) entry which is preliminary data.</text>
</comment>
<dbReference type="RefSeq" id="XP_060450491.1">
    <property type="nucleotide sequence ID" value="XM_060589478.1"/>
</dbReference>
<sequence length="185" mass="20521">MMALDRGRIFTNNLEAFLKPVSKEISILQKRPRPRTRRLEKHTRRACTAISTPYKRLPPSLPSLLDASNEDGDWGWVASTAESGKIWAGIGRDTRVTGTFLKVSTEKSPPPPDPLCLSLRSPGLDAITMFPVSVPNIHSPFAAGEWRLLQRADIVSFSPPPHYFPTAAATSLSHTYRIHRGIRGP</sequence>
<organism evidence="1 2">
    <name type="scientific">Colletotrichum phormii</name>
    <dbReference type="NCBI Taxonomy" id="359342"/>
    <lineage>
        <taxon>Eukaryota</taxon>
        <taxon>Fungi</taxon>
        <taxon>Dikarya</taxon>
        <taxon>Ascomycota</taxon>
        <taxon>Pezizomycotina</taxon>
        <taxon>Sordariomycetes</taxon>
        <taxon>Hypocreomycetidae</taxon>
        <taxon>Glomerellales</taxon>
        <taxon>Glomerellaceae</taxon>
        <taxon>Colletotrichum</taxon>
        <taxon>Colletotrichum acutatum species complex</taxon>
    </lineage>
</organism>
<name>A0AAJ0A0Y7_9PEZI</name>